<evidence type="ECO:0000256" key="1">
    <source>
        <dbReference type="SAM" id="Phobius"/>
    </source>
</evidence>
<dbReference type="Proteomes" id="UP000503483">
    <property type="component" value="Chromosome"/>
</dbReference>
<dbReference type="KEGG" id="paco:AACT_2696"/>
<dbReference type="Pfam" id="PF13179">
    <property type="entry name" value="DUF4006"/>
    <property type="match status" value="1"/>
</dbReference>
<feature type="transmembrane region" description="Helical" evidence="1">
    <location>
        <begin position="20"/>
        <end position="42"/>
    </location>
</feature>
<accession>A0A6M8EKA5</accession>
<organism evidence="2 3">
    <name type="scientific">Arcobacter acticola</name>
    <dbReference type="NCBI Taxonomy" id="1849015"/>
    <lineage>
        <taxon>Bacteria</taxon>
        <taxon>Pseudomonadati</taxon>
        <taxon>Campylobacterota</taxon>
        <taxon>Epsilonproteobacteria</taxon>
        <taxon>Campylobacterales</taxon>
        <taxon>Arcobacteraceae</taxon>
        <taxon>Arcobacter</taxon>
    </lineage>
</organism>
<reference evidence="2 3" key="1">
    <citation type="submission" date="2019-08" db="EMBL/GenBank/DDBJ databases">
        <title>Complete genome sequence of Arcobacter acticola.</title>
        <authorList>
            <person name="Miller W."/>
        </authorList>
    </citation>
    <scope>NUCLEOTIDE SEQUENCE [LARGE SCALE GENOMIC DNA]</scope>
    <source>
        <strain evidence="2 3">KCTC 52212</strain>
    </source>
</reference>
<keyword evidence="1" id="KW-0812">Transmembrane</keyword>
<sequence>MAGNTQMNENERGIFKLNGITGMLIATVLLLTILVVLTVFGIKVQQDESTNFYKINQDLNGLTSGSVFSDKEQKSSEEQNKNYILVK</sequence>
<keyword evidence="1" id="KW-0472">Membrane</keyword>
<evidence type="ECO:0000313" key="2">
    <source>
        <dbReference type="EMBL" id="QKE29766.1"/>
    </source>
</evidence>
<protein>
    <submittedName>
        <fullName evidence="2">DUF4006 domain-containing protein</fullName>
    </submittedName>
</protein>
<evidence type="ECO:0000313" key="3">
    <source>
        <dbReference type="Proteomes" id="UP000503483"/>
    </source>
</evidence>
<dbReference type="AlphaFoldDB" id="A0A6M8EKA5"/>
<dbReference type="InterPro" id="IPR025065">
    <property type="entry name" value="DUF4006"/>
</dbReference>
<name>A0A6M8EKA5_9BACT</name>
<gene>
    <name evidence="2" type="ORF">AACT_2696</name>
</gene>
<proteinExistence type="predicted"/>
<dbReference type="EMBL" id="CP042652">
    <property type="protein sequence ID" value="QKE29766.1"/>
    <property type="molecule type" value="Genomic_DNA"/>
</dbReference>
<keyword evidence="1" id="KW-1133">Transmembrane helix</keyword>
<keyword evidence="3" id="KW-1185">Reference proteome</keyword>